<name>A0ACD3QKV2_LARCR</name>
<proteinExistence type="predicted"/>
<comment type="caution">
    <text evidence="1">The sequence shown here is derived from an EMBL/GenBank/DDBJ whole genome shotgun (WGS) entry which is preliminary data.</text>
</comment>
<sequence length="552" mass="61691">MLFDQTQRAISQQLSNLCTQFLPQLVETRKEFVRIGDDLETAAAKNAQVSRHKAGDAERASHLLLATRKCYQHFALDYCLQLNTFKTQQRIDVLNSVFSFVHAQFTFFHQGFDLLRDLEPTMKTMAAQLSQLSTDCTAQRKDLENKHLLVQQRDASGEPMVNPCPGSDDIIQGYLFKRCRRKPKTWKRCWFSIRDNQLIYRKSHKEENTVLFEDLRLCAVKSLDHIDRRFCFELLSVQKPPALGVALRGPGNQRCCDCGEDEPRWASINLGVTMCIECSGIHRSLGVHLSKVRSLTLDSWDAEQLKLLCVLGNDVMNQIYEARCSEDGRVKPRADSLRSEKEAWIKQKYVEKRFVQSDGADGPNAGLRLYHAAMSGDLVAMAAALAQGAEVNGCVGEEEGRTALIGAAVGGSLLACEFLLLNGANVNHRDQRGRGALHAAATAGHTGQVCLLLKRGANQYAADEKGQDPLAIAVETAHADIVTLLRMARMNEEMRDSEGVFGAVGDDETFQDIFRDFSDMASHDPERLSRRQFSRGGGEEEEEEGQMNSQQC</sequence>
<evidence type="ECO:0000313" key="1">
    <source>
        <dbReference type="EMBL" id="TMS07163.1"/>
    </source>
</evidence>
<gene>
    <name evidence="1" type="ORF">E3U43_011256</name>
</gene>
<organism evidence="1 2">
    <name type="scientific">Larimichthys crocea</name>
    <name type="common">Large yellow croaker</name>
    <name type="synonym">Pseudosciaena crocea</name>
    <dbReference type="NCBI Taxonomy" id="215358"/>
    <lineage>
        <taxon>Eukaryota</taxon>
        <taxon>Metazoa</taxon>
        <taxon>Chordata</taxon>
        <taxon>Craniata</taxon>
        <taxon>Vertebrata</taxon>
        <taxon>Euteleostomi</taxon>
        <taxon>Actinopterygii</taxon>
        <taxon>Neopterygii</taxon>
        <taxon>Teleostei</taxon>
        <taxon>Neoteleostei</taxon>
        <taxon>Acanthomorphata</taxon>
        <taxon>Eupercaria</taxon>
        <taxon>Sciaenidae</taxon>
        <taxon>Larimichthys</taxon>
    </lineage>
</organism>
<reference evidence="1" key="1">
    <citation type="submission" date="2018-11" db="EMBL/GenBank/DDBJ databases">
        <title>The sequence and de novo assembly of Larimichthys crocea genome using PacBio and Hi-C technologies.</title>
        <authorList>
            <person name="Xu P."/>
            <person name="Chen B."/>
            <person name="Zhou Z."/>
            <person name="Ke Q."/>
            <person name="Wu Y."/>
            <person name="Bai H."/>
            <person name="Pu F."/>
        </authorList>
    </citation>
    <scope>NUCLEOTIDE SEQUENCE</scope>
    <source>
        <tissue evidence="1">Muscle</tissue>
    </source>
</reference>
<protein>
    <submittedName>
        <fullName evidence="1">Uncharacterized protein</fullName>
    </submittedName>
</protein>
<accession>A0ACD3QKV2</accession>
<evidence type="ECO:0000313" key="2">
    <source>
        <dbReference type="Proteomes" id="UP000793456"/>
    </source>
</evidence>
<dbReference type="Proteomes" id="UP000793456">
    <property type="component" value="Chromosome XVIII"/>
</dbReference>
<dbReference type="EMBL" id="CM011691">
    <property type="protein sequence ID" value="TMS07163.1"/>
    <property type="molecule type" value="Genomic_DNA"/>
</dbReference>
<keyword evidence="2" id="KW-1185">Reference proteome</keyword>